<name>A0AAV7USM3_PLEWA</name>
<organism evidence="1 2">
    <name type="scientific">Pleurodeles waltl</name>
    <name type="common">Iberian ribbed newt</name>
    <dbReference type="NCBI Taxonomy" id="8319"/>
    <lineage>
        <taxon>Eukaryota</taxon>
        <taxon>Metazoa</taxon>
        <taxon>Chordata</taxon>
        <taxon>Craniata</taxon>
        <taxon>Vertebrata</taxon>
        <taxon>Euteleostomi</taxon>
        <taxon>Amphibia</taxon>
        <taxon>Batrachia</taxon>
        <taxon>Caudata</taxon>
        <taxon>Salamandroidea</taxon>
        <taxon>Salamandridae</taxon>
        <taxon>Pleurodelinae</taxon>
        <taxon>Pleurodeles</taxon>
    </lineage>
</organism>
<keyword evidence="2" id="KW-1185">Reference proteome</keyword>
<dbReference type="Proteomes" id="UP001066276">
    <property type="component" value="Chromosome 2_2"/>
</dbReference>
<evidence type="ECO:0000313" key="1">
    <source>
        <dbReference type="EMBL" id="KAJ1191235.1"/>
    </source>
</evidence>
<gene>
    <name evidence="1" type="ORF">NDU88_000551</name>
</gene>
<dbReference type="AlphaFoldDB" id="A0AAV7USM3"/>
<accession>A0AAV7USM3</accession>
<protein>
    <submittedName>
        <fullName evidence="1">Uncharacterized protein</fullName>
    </submittedName>
</protein>
<proteinExistence type="predicted"/>
<sequence>MLRLLNVWHLNTKLLTYKDILTEIEVTIRQYLEANDTPEVSVAILWEALKAVVRGQFIVIAARLYKAQRTKRQQLEDDNIRTMEATHGRSGLLATQRQIATLCKKLPALDGNRVEYALLWTKQRYYAYWLTRFG</sequence>
<evidence type="ECO:0000313" key="2">
    <source>
        <dbReference type="Proteomes" id="UP001066276"/>
    </source>
</evidence>
<reference evidence="1" key="1">
    <citation type="journal article" date="2022" name="bioRxiv">
        <title>Sequencing and chromosome-scale assembly of the giantPleurodeles waltlgenome.</title>
        <authorList>
            <person name="Brown T."/>
            <person name="Elewa A."/>
            <person name="Iarovenko S."/>
            <person name="Subramanian E."/>
            <person name="Araus A.J."/>
            <person name="Petzold A."/>
            <person name="Susuki M."/>
            <person name="Suzuki K.-i.T."/>
            <person name="Hayashi T."/>
            <person name="Toyoda A."/>
            <person name="Oliveira C."/>
            <person name="Osipova E."/>
            <person name="Leigh N.D."/>
            <person name="Simon A."/>
            <person name="Yun M.H."/>
        </authorList>
    </citation>
    <scope>NUCLEOTIDE SEQUENCE</scope>
    <source>
        <strain evidence="1">20211129_DDA</strain>
        <tissue evidence="1">Liver</tissue>
    </source>
</reference>
<dbReference type="EMBL" id="JANPWB010000004">
    <property type="protein sequence ID" value="KAJ1191235.1"/>
    <property type="molecule type" value="Genomic_DNA"/>
</dbReference>
<comment type="caution">
    <text evidence="1">The sequence shown here is derived from an EMBL/GenBank/DDBJ whole genome shotgun (WGS) entry which is preliminary data.</text>
</comment>